<accession>A0A0B5IN72</accession>
<evidence type="ECO:0000313" key="4">
    <source>
        <dbReference type="Proteomes" id="UP001179946"/>
    </source>
</evidence>
<reference evidence="3" key="3">
    <citation type="journal article" date="2023" name="Front. Microbiol.">
        <title>Virotyping and genetic antimicrobial susceptibility testing of porcine ETEC/STEC strains and associated plasmid types.</title>
        <authorList>
            <person name="Vereecke N."/>
            <person name="Van Hoorde S."/>
            <person name="Sperling D."/>
            <person name="Theuns S."/>
            <person name="Devriendt B."/>
            <person name="Cox E."/>
        </authorList>
    </citation>
    <scope>NUCLEOTIDE SEQUENCE</scope>
    <source>
        <strain evidence="3">ETEC4085</strain>
        <plasmid evidence="3 4">unnamed5</plasmid>
    </source>
</reference>
<dbReference type="EMBL" id="KM580533">
    <property type="protein sequence ID" value="AJF83645.1"/>
    <property type="molecule type" value="Genomic_DNA"/>
</dbReference>
<organism evidence="2">
    <name type="scientific">Escherichia coli</name>
    <dbReference type="NCBI Taxonomy" id="562"/>
    <lineage>
        <taxon>Bacteria</taxon>
        <taxon>Pseudomonadati</taxon>
        <taxon>Pseudomonadota</taxon>
        <taxon>Gammaproteobacteria</taxon>
        <taxon>Enterobacterales</taxon>
        <taxon>Enterobacteriaceae</taxon>
        <taxon>Escherichia</taxon>
    </lineage>
</organism>
<geneLocation type="plasmid" evidence="1">
    <name>pGXEC3</name>
</geneLocation>
<protein>
    <submittedName>
        <fullName evidence="3">Cag pathogenicity island Cag12 family protein</fullName>
    </submittedName>
    <submittedName>
        <fullName evidence="2">Putative conjugal transfer protein</fullName>
    </submittedName>
</protein>
<gene>
    <name evidence="3" type="ORF">QDW62_28125</name>
</gene>
<reference evidence="2" key="2">
    <citation type="journal article" date="2015" name="Antimicrob. Agents Chemother.">
        <title>Novel Conjugative Plasmid from Escherichia coli of Swine Origin That Coharbors the Multiresistance Gene cfr and the Extended-Spectrum-?-Lactamase Gene blaCTX-M-14b.</title>
        <authorList>
            <person name="Zhang W.J."/>
            <person name="Wang X.M."/>
            <person name="Dai L."/>
            <person name="Hua X."/>
            <person name="Dong Z."/>
            <person name="Schwarz S."/>
            <person name="Liu S."/>
        </authorList>
    </citation>
    <scope>NUCLEOTIDE SEQUENCE</scope>
    <source>
        <strain evidence="1">GXEC3</strain>
        <strain evidence="2">GXEC6</strain>
        <plasmid evidence="1">pGXEC3</plasmid>
        <plasmid evidence="2">pGXEC6</plasmid>
    </source>
</reference>
<dbReference type="PROSITE" id="PS51257">
    <property type="entry name" value="PROKAR_LIPOPROTEIN"/>
    <property type="match status" value="1"/>
</dbReference>
<sequence>MMKKLVFLLISILAGCSSPPEPTPVQFEKANEVINPSLPYVPDFHGVIKSDVSGKGWVYEITSLSGVQARTPTFYYALAHADRIVVTTHDAGLWFRIRDLLKMEGATAVVEWRNEKSFLPEQGKIVFIKAQNEVKNDWKK</sequence>
<evidence type="ECO:0000313" key="3">
    <source>
        <dbReference type="EMBL" id="WHI04982.1"/>
    </source>
</evidence>
<reference evidence="2" key="1">
    <citation type="submission" date="2014-09" db="EMBL/GenBank/DDBJ databases">
        <authorList>
            <person name="Zhang W.-J."/>
            <person name="Wang X.-M."/>
            <person name="Schwarz S."/>
            <person name="Dai L."/>
            <person name="Hua X."/>
            <person name="Liu S."/>
        </authorList>
    </citation>
    <scope>NUCLEOTIDE SEQUENCE</scope>
    <source>
        <strain evidence="1">GXEC3</strain>
        <strain evidence="2">GXEC6</strain>
        <plasmid evidence="1">pGXEC3</plasmid>
        <plasmid evidence="2">pGXEC6</plasmid>
    </source>
</reference>
<name>A0A0B5IN72_ECOLX</name>
<dbReference type="EMBL" id="KM580532">
    <property type="protein sequence ID" value="AJF83608.1"/>
    <property type="molecule type" value="Genomic_DNA"/>
</dbReference>
<dbReference type="AlphaFoldDB" id="A0A0B5IN72"/>
<dbReference type="Proteomes" id="UP001179946">
    <property type="component" value="Plasmid unnamed5"/>
</dbReference>
<evidence type="ECO:0000313" key="2">
    <source>
        <dbReference type="EMBL" id="AJF83645.1"/>
    </source>
</evidence>
<geneLocation type="plasmid" evidence="3 4">
    <name>unnamed5</name>
</geneLocation>
<keyword evidence="2" id="KW-0614">Plasmid</keyword>
<dbReference type="EMBL" id="CP122639">
    <property type="protein sequence ID" value="WHI04982.1"/>
    <property type="molecule type" value="Genomic_DNA"/>
</dbReference>
<evidence type="ECO:0000313" key="1">
    <source>
        <dbReference type="EMBL" id="AJF83608.1"/>
    </source>
</evidence>
<proteinExistence type="predicted"/>
<dbReference type="PATRIC" id="fig|562.7241.peg.3878"/>
<geneLocation type="plasmid" evidence="2">
    <name>pGXEC6</name>
</geneLocation>
<dbReference type="RefSeq" id="WP_001328552.1">
    <property type="nucleotide sequence ID" value="NZ_BFLY01000027.1"/>
</dbReference>